<feature type="chain" id="PRO_5038547061" description="Probable periplasmic serine endoprotease DegP-like" evidence="17">
    <location>
        <begin position="28"/>
        <end position="470"/>
    </location>
</feature>
<dbReference type="Gene3D" id="2.40.10.120">
    <property type="match status" value="1"/>
</dbReference>
<keyword evidence="11" id="KW-0378">Hydrolase</keyword>
<evidence type="ECO:0000256" key="10">
    <source>
        <dbReference type="ARBA" id="ARBA00022764"/>
    </source>
</evidence>
<dbReference type="PANTHER" id="PTHR22939:SF130">
    <property type="entry name" value="PERIPLASMIC SERINE ENDOPROTEASE DEGP-LIKE-RELATED"/>
    <property type="match status" value="1"/>
</dbReference>
<evidence type="ECO:0000313" key="20">
    <source>
        <dbReference type="Proteomes" id="UP000652567"/>
    </source>
</evidence>
<evidence type="ECO:0000256" key="2">
    <source>
        <dbReference type="ARBA" id="ARBA00002610"/>
    </source>
</evidence>
<comment type="subcellular location">
    <subcellularLocation>
        <location evidence="3">Periplasm</location>
    </subcellularLocation>
</comment>
<feature type="binding site" evidence="16">
    <location>
        <position position="135"/>
    </location>
    <ligand>
        <name>substrate</name>
    </ligand>
</feature>
<evidence type="ECO:0000256" key="8">
    <source>
        <dbReference type="ARBA" id="ARBA00022729"/>
    </source>
</evidence>
<organism evidence="19 20">
    <name type="scientific">Cellvibrio polysaccharolyticus</name>
    <dbReference type="NCBI Taxonomy" id="2082724"/>
    <lineage>
        <taxon>Bacteria</taxon>
        <taxon>Pseudomonadati</taxon>
        <taxon>Pseudomonadota</taxon>
        <taxon>Gammaproteobacteria</taxon>
        <taxon>Cellvibrionales</taxon>
        <taxon>Cellvibrionaceae</taxon>
        <taxon>Cellvibrio</taxon>
    </lineage>
</organism>
<reference evidence="19" key="1">
    <citation type="submission" date="2018-07" db="EMBL/GenBank/DDBJ databases">
        <title>Genome assembly of strain Ka43.</title>
        <authorList>
            <person name="Kukolya J."/>
            <person name="Nagy I."/>
            <person name="Horvath B."/>
            <person name="Toth A."/>
        </authorList>
    </citation>
    <scope>NUCLEOTIDE SEQUENCE</scope>
    <source>
        <strain evidence="19">KB43</strain>
    </source>
</reference>
<evidence type="ECO:0000256" key="1">
    <source>
        <dbReference type="ARBA" id="ARBA00001772"/>
    </source>
</evidence>
<protein>
    <recommendedName>
        <fullName evidence="6">Probable periplasmic serine endoprotease DegP-like</fullName>
        <ecNumber evidence="5">3.4.21.107</ecNumber>
    </recommendedName>
    <alternativeName>
        <fullName evidence="14">Protease Do</fullName>
    </alternativeName>
</protein>
<dbReference type="SMART" id="SM00228">
    <property type="entry name" value="PDZ"/>
    <property type="match status" value="2"/>
</dbReference>
<evidence type="ECO:0000256" key="16">
    <source>
        <dbReference type="PIRSR" id="PIRSR611782-2"/>
    </source>
</evidence>
<keyword evidence="9" id="KW-0677">Repeat</keyword>
<evidence type="ECO:0000256" key="9">
    <source>
        <dbReference type="ARBA" id="ARBA00022737"/>
    </source>
</evidence>
<evidence type="ECO:0000256" key="6">
    <source>
        <dbReference type="ARBA" id="ARBA00013958"/>
    </source>
</evidence>
<comment type="similarity">
    <text evidence="4">Belongs to the peptidase S1C family.</text>
</comment>
<dbReference type="InterPro" id="IPR036034">
    <property type="entry name" value="PDZ_sf"/>
</dbReference>
<evidence type="ECO:0000256" key="3">
    <source>
        <dbReference type="ARBA" id="ARBA00004418"/>
    </source>
</evidence>
<dbReference type="SUPFAM" id="SSF50156">
    <property type="entry name" value="PDZ domain-like"/>
    <property type="match status" value="2"/>
</dbReference>
<evidence type="ECO:0000256" key="11">
    <source>
        <dbReference type="ARBA" id="ARBA00022801"/>
    </source>
</evidence>
<dbReference type="InterPro" id="IPR009003">
    <property type="entry name" value="Peptidase_S1_PA"/>
</dbReference>
<dbReference type="InterPro" id="IPR001478">
    <property type="entry name" value="PDZ"/>
</dbReference>
<dbReference type="GO" id="GO:0006508">
    <property type="term" value="P:proteolysis"/>
    <property type="evidence" value="ECO:0007669"/>
    <property type="project" value="UniProtKB-KW"/>
</dbReference>
<dbReference type="RefSeq" id="WP_193910255.1">
    <property type="nucleotide sequence ID" value="NZ_PRDL01000001.1"/>
</dbReference>
<gene>
    <name evidence="19" type="ORF">C4F51_12585</name>
</gene>
<dbReference type="InterPro" id="IPR001940">
    <property type="entry name" value="Peptidase_S1C"/>
</dbReference>
<dbReference type="EMBL" id="PRDL01000001">
    <property type="protein sequence ID" value="MBE8718023.1"/>
    <property type="molecule type" value="Genomic_DNA"/>
</dbReference>
<dbReference type="SUPFAM" id="SSF50494">
    <property type="entry name" value="Trypsin-like serine proteases"/>
    <property type="match status" value="1"/>
</dbReference>
<dbReference type="EC" id="3.4.21.107" evidence="5"/>
<name>A0A928V542_9GAMM</name>
<dbReference type="PRINTS" id="PR00834">
    <property type="entry name" value="PROTEASES2C"/>
</dbReference>
<dbReference type="Pfam" id="PF13180">
    <property type="entry name" value="PDZ_2"/>
    <property type="match status" value="1"/>
</dbReference>
<evidence type="ECO:0000256" key="7">
    <source>
        <dbReference type="ARBA" id="ARBA00022670"/>
    </source>
</evidence>
<evidence type="ECO:0000256" key="5">
    <source>
        <dbReference type="ARBA" id="ARBA00013035"/>
    </source>
</evidence>
<dbReference type="PANTHER" id="PTHR22939">
    <property type="entry name" value="SERINE PROTEASE FAMILY S1C HTRA-RELATED"/>
    <property type="match status" value="1"/>
</dbReference>
<dbReference type="GO" id="GO:0042597">
    <property type="term" value="C:periplasmic space"/>
    <property type="evidence" value="ECO:0007669"/>
    <property type="project" value="UniProtKB-SubCell"/>
</dbReference>
<feature type="active site" description="Charge relay system" evidence="15">
    <location>
        <position position="212"/>
    </location>
</feature>
<keyword evidence="10" id="KW-0574">Periplasm</keyword>
<feature type="active site" description="Charge relay system" evidence="15">
    <location>
        <position position="105"/>
    </location>
</feature>
<evidence type="ECO:0000256" key="14">
    <source>
        <dbReference type="ARBA" id="ARBA00032850"/>
    </source>
</evidence>
<keyword evidence="7" id="KW-0645">Protease</keyword>
<evidence type="ECO:0000313" key="19">
    <source>
        <dbReference type="EMBL" id="MBE8718023.1"/>
    </source>
</evidence>
<comment type="catalytic activity">
    <reaction evidence="1">
        <text>Acts on substrates that are at least partially unfolded. The cleavage site P1 residue is normally between a pair of hydrophobic residues, such as Val-|-Val.</text>
        <dbReference type="EC" id="3.4.21.107"/>
    </reaction>
</comment>
<feature type="binding site" evidence="16">
    <location>
        <begin position="210"/>
        <end position="212"/>
    </location>
    <ligand>
        <name>substrate</name>
    </ligand>
</feature>
<evidence type="ECO:0000256" key="15">
    <source>
        <dbReference type="PIRSR" id="PIRSR611782-1"/>
    </source>
</evidence>
<keyword evidence="13" id="KW-0346">Stress response</keyword>
<keyword evidence="12" id="KW-0720">Serine protease</keyword>
<keyword evidence="20" id="KW-1185">Reference proteome</keyword>
<evidence type="ECO:0000256" key="12">
    <source>
        <dbReference type="ARBA" id="ARBA00022825"/>
    </source>
</evidence>
<feature type="binding site" evidence="16">
    <location>
        <position position="105"/>
    </location>
    <ligand>
        <name>substrate</name>
    </ligand>
</feature>
<evidence type="ECO:0000256" key="17">
    <source>
        <dbReference type="SAM" id="SignalP"/>
    </source>
</evidence>
<sequence>MLDAGKKWVSHLLLAGLLVVASASLQAQNLPEFTDLIENSSPAVVKITTTASTAGRSPMSLPQSQQIPEIFRELFEQDNMPERHGGAMGSGFVISEDGYILTNNHVIESADEITVRFIDQREYKAELVGSDSRSDLALLKIDADKLPLLKFAKADSLRVGQWVVAIGSPFGLDYSASAGIVSAIGRNIPSERNESNYVPFIQTDVAINPGNSGGPLFNLQGEVVGINSQIYTRGGGSIGLSFAIPSSVAEEVVDQLREKGRVDRGWLGVVIQGLSRDLASSYGLDKPVGALIADLEPEGPAAKSGMQAGDLILKFNGRDVKTQSDLPFLVGQTTPDSKVPVEILRKGKKQTLQVQVGVLQVQDAPKVAVKTEPDAAPDVDKLGLVVEPVTEQNRGRNSVTTGVLVRQVKPDSPAAHAGLMAGDVIDQLAFSDITTVEDYRKVADGIAKNAPQAIRFFRNGRPVFHTITLK</sequence>
<dbReference type="Pfam" id="PF13365">
    <property type="entry name" value="Trypsin_2"/>
    <property type="match status" value="1"/>
</dbReference>
<evidence type="ECO:0000259" key="18">
    <source>
        <dbReference type="PROSITE" id="PS50106"/>
    </source>
</evidence>
<feature type="domain" description="PDZ" evidence="18">
    <location>
        <begin position="366"/>
        <end position="425"/>
    </location>
</feature>
<dbReference type="Proteomes" id="UP000652567">
    <property type="component" value="Unassembled WGS sequence"/>
</dbReference>
<dbReference type="CDD" id="cd10839">
    <property type="entry name" value="cpPDZ1_DegP-like"/>
    <property type="match status" value="1"/>
</dbReference>
<proteinExistence type="inferred from homology"/>
<dbReference type="NCBIfam" id="TIGR02037">
    <property type="entry name" value="degP_htrA_DO"/>
    <property type="match status" value="1"/>
</dbReference>
<accession>A0A928V542</accession>
<keyword evidence="8 17" id="KW-0732">Signal</keyword>
<evidence type="ECO:0000256" key="13">
    <source>
        <dbReference type="ARBA" id="ARBA00023016"/>
    </source>
</evidence>
<dbReference type="Gene3D" id="2.30.42.10">
    <property type="match status" value="2"/>
</dbReference>
<feature type="domain" description="PDZ" evidence="18">
    <location>
        <begin position="251"/>
        <end position="321"/>
    </location>
</feature>
<evidence type="ECO:0000256" key="4">
    <source>
        <dbReference type="ARBA" id="ARBA00010541"/>
    </source>
</evidence>
<comment type="caution">
    <text evidence="19">The sequence shown here is derived from an EMBL/GenBank/DDBJ whole genome shotgun (WGS) entry which is preliminary data.</text>
</comment>
<comment type="function">
    <text evidence="2">Might be efficient in the degradation of transiently denatured and unfolded proteins which accumulate in the periplasm following stress conditions.</text>
</comment>
<dbReference type="AlphaFoldDB" id="A0A928V542"/>
<feature type="active site" description="Charge relay system" evidence="15">
    <location>
        <position position="135"/>
    </location>
</feature>
<dbReference type="GO" id="GO:0004252">
    <property type="term" value="F:serine-type endopeptidase activity"/>
    <property type="evidence" value="ECO:0007669"/>
    <property type="project" value="InterPro"/>
</dbReference>
<dbReference type="InterPro" id="IPR011782">
    <property type="entry name" value="Pept_S1C_Do"/>
</dbReference>
<feature type="signal peptide" evidence="17">
    <location>
        <begin position="1"/>
        <end position="27"/>
    </location>
</feature>
<dbReference type="PROSITE" id="PS50106">
    <property type="entry name" value="PDZ"/>
    <property type="match status" value="2"/>
</dbReference>